<accession>A0AB73T2Q8</accession>
<dbReference type="PROSITE" id="PS00211">
    <property type="entry name" value="ABC_TRANSPORTER_1"/>
    <property type="match status" value="1"/>
</dbReference>
<dbReference type="PANTHER" id="PTHR43230">
    <property type="entry name" value="ABC-TYPE DIPEPTIDE/OLIGOPEPTIDE TRANSPORT SYSTEM, ATPASE COMPONENT"/>
    <property type="match status" value="1"/>
</dbReference>
<evidence type="ECO:0000256" key="3">
    <source>
        <dbReference type="ARBA" id="ARBA00022840"/>
    </source>
</evidence>
<dbReference type="GO" id="GO:0015833">
    <property type="term" value="P:peptide transport"/>
    <property type="evidence" value="ECO:0007669"/>
    <property type="project" value="InterPro"/>
</dbReference>
<dbReference type="Proteomes" id="UP000245412">
    <property type="component" value="Unassembled WGS sequence"/>
</dbReference>
<evidence type="ECO:0000256" key="1">
    <source>
        <dbReference type="ARBA" id="ARBA00022448"/>
    </source>
</evidence>
<organism evidence="5 6">
    <name type="scientific">Murimonas intestini</name>
    <dbReference type="NCBI Taxonomy" id="1337051"/>
    <lineage>
        <taxon>Bacteria</taxon>
        <taxon>Bacillati</taxon>
        <taxon>Bacillota</taxon>
        <taxon>Clostridia</taxon>
        <taxon>Lachnospirales</taxon>
        <taxon>Lachnospiraceae</taxon>
        <taxon>Murimonas</taxon>
    </lineage>
</organism>
<dbReference type="GO" id="GO:0016887">
    <property type="term" value="F:ATP hydrolysis activity"/>
    <property type="evidence" value="ECO:0007669"/>
    <property type="project" value="InterPro"/>
</dbReference>
<dbReference type="SMART" id="SM00382">
    <property type="entry name" value="AAA"/>
    <property type="match status" value="1"/>
</dbReference>
<evidence type="ECO:0000313" key="5">
    <source>
        <dbReference type="EMBL" id="PWJ74777.1"/>
    </source>
</evidence>
<dbReference type="InterPro" id="IPR017871">
    <property type="entry name" value="ABC_transporter-like_CS"/>
</dbReference>
<dbReference type="Gene3D" id="3.40.50.300">
    <property type="entry name" value="P-loop containing nucleotide triphosphate hydrolases"/>
    <property type="match status" value="1"/>
</dbReference>
<dbReference type="SUPFAM" id="SSF52540">
    <property type="entry name" value="P-loop containing nucleoside triphosphate hydrolases"/>
    <property type="match status" value="1"/>
</dbReference>
<dbReference type="PANTHER" id="PTHR43230:SF3">
    <property type="entry name" value="ABC-TYPE DIPEPTIDE_OLIGOPEPTIDE TRANSPORT SYSTEM, ATPASE COMPONENT"/>
    <property type="match status" value="1"/>
</dbReference>
<dbReference type="InterPro" id="IPR013563">
    <property type="entry name" value="Oligopep_ABC_C"/>
</dbReference>
<dbReference type="GO" id="GO:0005524">
    <property type="term" value="F:ATP binding"/>
    <property type="evidence" value="ECO:0007669"/>
    <property type="project" value="UniProtKB-KW"/>
</dbReference>
<dbReference type="EMBL" id="QGGY01000008">
    <property type="protein sequence ID" value="PWJ74777.1"/>
    <property type="molecule type" value="Genomic_DNA"/>
</dbReference>
<dbReference type="CDD" id="cd03257">
    <property type="entry name" value="ABC_NikE_OppD_transporters"/>
    <property type="match status" value="1"/>
</dbReference>
<reference evidence="5 6" key="1">
    <citation type="submission" date="2018-05" db="EMBL/GenBank/DDBJ databases">
        <authorList>
            <person name="Goeker M."/>
            <person name="Huntemann M."/>
            <person name="Clum A."/>
            <person name="Pillay M."/>
            <person name="Palaniappan K."/>
            <person name="Varghese N."/>
            <person name="Mikhailova N."/>
            <person name="Stamatis D."/>
            <person name="Reddy T."/>
            <person name="Daum C."/>
            <person name="Shapiro N."/>
            <person name="Ivanova N."/>
            <person name="Kyrpides N."/>
            <person name="Woyke T."/>
        </authorList>
    </citation>
    <scope>NUCLEOTIDE SEQUENCE [LARGE SCALE GENOMIC DNA]</scope>
    <source>
        <strain evidence="5 6">DSM 26524</strain>
    </source>
</reference>
<evidence type="ECO:0000313" key="6">
    <source>
        <dbReference type="Proteomes" id="UP000245412"/>
    </source>
</evidence>
<feature type="domain" description="ABC transporter" evidence="4">
    <location>
        <begin position="5"/>
        <end position="255"/>
    </location>
</feature>
<dbReference type="InterPro" id="IPR003593">
    <property type="entry name" value="AAA+_ATPase"/>
</dbReference>
<dbReference type="InterPro" id="IPR003439">
    <property type="entry name" value="ABC_transporter-like_ATP-bd"/>
</dbReference>
<comment type="caution">
    <text evidence="5">The sequence shown here is derived from an EMBL/GenBank/DDBJ whole genome shotgun (WGS) entry which is preliminary data.</text>
</comment>
<dbReference type="Pfam" id="PF00005">
    <property type="entry name" value="ABC_tran"/>
    <property type="match status" value="1"/>
</dbReference>
<keyword evidence="6" id="KW-1185">Reference proteome</keyword>
<dbReference type="InterPro" id="IPR027417">
    <property type="entry name" value="P-loop_NTPase"/>
</dbReference>
<dbReference type="RefSeq" id="WP_109627550.1">
    <property type="nucleotide sequence ID" value="NZ_JANKBI010000006.1"/>
</dbReference>
<proteinExistence type="predicted"/>
<keyword evidence="1" id="KW-0813">Transport</keyword>
<keyword evidence="2" id="KW-0547">Nucleotide-binding</keyword>
<evidence type="ECO:0000256" key="2">
    <source>
        <dbReference type="ARBA" id="ARBA00022741"/>
    </source>
</evidence>
<gene>
    <name evidence="5" type="ORF">C7383_108207</name>
</gene>
<name>A0AB73T2Q8_9FIRM</name>
<dbReference type="PROSITE" id="PS50893">
    <property type="entry name" value="ABC_TRANSPORTER_2"/>
    <property type="match status" value="1"/>
</dbReference>
<sequence length="337" mass="38045">MTSSLKIQNLNKQFKRGGLIFGTKITAVENVNIELPAGKPWIMSIVGESGSGKSTLAMMVLRLIDMTSGDIFIDEKPLSCYRHNKTEFYKKVQPIFQNPFSAFSSRRRVDAYLYSTAMKLGGAQNRTKAKVMIEEALESVGLDYQTVEGKYPNQFSGGELQRISIARALITRPSLIVADEPVAMIDASLRTNIVNLFKKIKDEYHVNFIYITHDLSTAYYVSDYIATLYRGNLIEFGNAQEVLNDPAHPYTQLLLDSVPRVGAKWEDDFVLPDMETKEYGLVGCKFANRCPYAKEVCRTKRPPSIQKSGSHMILCFKYNDYNEMTFSATDGDIIKKI</sequence>
<dbReference type="NCBIfam" id="TIGR01727">
    <property type="entry name" value="oligo_HPY"/>
    <property type="match status" value="1"/>
</dbReference>
<protein>
    <submittedName>
        <fullName evidence="5">Peptide/nickel transport system ATP-binding protein</fullName>
    </submittedName>
</protein>
<dbReference type="AlphaFoldDB" id="A0AB73T2Q8"/>
<keyword evidence="3 5" id="KW-0067">ATP-binding</keyword>
<evidence type="ECO:0000259" key="4">
    <source>
        <dbReference type="PROSITE" id="PS50893"/>
    </source>
</evidence>
<dbReference type="Pfam" id="PF08352">
    <property type="entry name" value="oligo_HPY"/>
    <property type="match status" value="1"/>
</dbReference>